<dbReference type="SUPFAM" id="SSF52821">
    <property type="entry name" value="Rhodanese/Cell cycle control phosphatase"/>
    <property type="match status" value="1"/>
</dbReference>
<dbReference type="Gene3D" id="3.40.250.10">
    <property type="entry name" value="Rhodanese-like domain"/>
    <property type="match status" value="1"/>
</dbReference>
<dbReference type="PANTHER" id="PTHR10828">
    <property type="entry name" value="M-PHASE INDUCER PHOSPHATASE DUAL SPECIFICITY PHOSPHATASE CDC25"/>
    <property type="match status" value="1"/>
</dbReference>
<dbReference type="InterPro" id="IPR001763">
    <property type="entry name" value="Rhodanese-like_dom"/>
</dbReference>
<reference evidence="2" key="1">
    <citation type="submission" date="2023-04" db="EMBL/GenBank/DDBJ databases">
        <title>Black Yeasts Isolated from many extreme environments.</title>
        <authorList>
            <person name="Coleine C."/>
            <person name="Stajich J.E."/>
            <person name="Selbmann L."/>
        </authorList>
    </citation>
    <scope>NUCLEOTIDE SEQUENCE</scope>
    <source>
        <strain evidence="2">CCFEE 5312</strain>
    </source>
</reference>
<sequence length="147" mass="16858">MATYTFSDLKWITREDLAPLVRSGAPELTIVDVRDNDYIGGHIKGCMNVPTDTHDYRIPELVRTLRDQDTVVFHCVLSQQRGPSSALRYLRERDRLADKGEIQARKDGKDIKSAQRVIVLDGGFSKWQQKFGEDEEVTEGYAKDLWE</sequence>
<dbReference type="AlphaFoldDB" id="A0AAJ0G433"/>
<name>A0AAJ0G433_9PEZI</name>
<dbReference type="SMART" id="SM00450">
    <property type="entry name" value="RHOD"/>
    <property type="match status" value="1"/>
</dbReference>
<dbReference type="EC" id="3.1.3.48" evidence="2"/>
<dbReference type="InterPro" id="IPR036873">
    <property type="entry name" value="Rhodanese-like_dom_sf"/>
</dbReference>
<keyword evidence="3" id="KW-1185">Reference proteome</keyword>
<dbReference type="GO" id="GO:0004725">
    <property type="term" value="F:protein tyrosine phosphatase activity"/>
    <property type="evidence" value="ECO:0007669"/>
    <property type="project" value="UniProtKB-EC"/>
</dbReference>
<feature type="domain" description="Rhodanese" evidence="1">
    <location>
        <begin position="24"/>
        <end position="136"/>
    </location>
</feature>
<dbReference type="GO" id="GO:0005737">
    <property type="term" value="C:cytoplasm"/>
    <property type="evidence" value="ECO:0007669"/>
    <property type="project" value="TreeGrafter"/>
</dbReference>
<organism evidence="2 3">
    <name type="scientific">Extremus antarcticus</name>
    <dbReference type="NCBI Taxonomy" id="702011"/>
    <lineage>
        <taxon>Eukaryota</taxon>
        <taxon>Fungi</taxon>
        <taxon>Dikarya</taxon>
        <taxon>Ascomycota</taxon>
        <taxon>Pezizomycotina</taxon>
        <taxon>Dothideomycetes</taxon>
        <taxon>Dothideomycetidae</taxon>
        <taxon>Mycosphaerellales</taxon>
        <taxon>Extremaceae</taxon>
        <taxon>Extremus</taxon>
    </lineage>
</organism>
<evidence type="ECO:0000313" key="3">
    <source>
        <dbReference type="Proteomes" id="UP001271007"/>
    </source>
</evidence>
<gene>
    <name evidence="2" type="primary">ibp1</name>
    <name evidence="2" type="ORF">LTR09_012911</name>
</gene>
<accession>A0AAJ0G433</accession>
<dbReference type="Pfam" id="PF00581">
    <property type="entry name" value="Rhodanese"/>
    <property type="match status" value="1"/>
</dbReference>
<dbReference type="GO" id="GO:0005634">
    <property type="term" value="C:nucleus"/>
    <property type="evidence" value="ECO:0007669"/>
    <property type="project" value="TreeGrafter"/>
</dbReference>
<keyword evidence="2" id="KW-0378">Hydrolase</keyword>
<comment type="caution">
    <text evidence="2">The sequence shown here is derived from an EMBL/GenBank/DDBJ whole genome shotgun (WGS) entry which is preliminary data.</text>
</comment>
<dbReference type="Proteomes" id="UP001271007">
    <property type="component" value="Unassembled WGS sequence"/>
</dbReference>
<evidence type="ECO:0000313" key="2">
    <source>
        <dbReference type="EMBL" id="KAK3045518.1"/>
    </source>
</evidence>
<evidence type="ECO:0000259" key="1">
    <source>
        <dbReference type="PROSITE" id="PS50206"/>
    </source>
</evidence>
<protein>
    <submittedName>
        <fullName evidence="2">Cdc25 phosphatase Ibp1</fullName>
        <ecNumber evidence="2">3.1.3.48</ecNumber>
    </submittedName>
</protein>
<proteinExistence type="predicted"/>
<dbReference type="EMBL" id="JAWDJX010000215">
    <property type="protein sequence ID" value="KAK3045518.1"/>
    <property type="molecule type" value="Genomic_DNA"/>
</dbReference>
<dbReference type="PROSITE" id="PS50206">
    <property type="entry name" value="RHODANESE_3"/>
    <property type="match status" value="1"/>
</dbReference>
<dbReference type="PANTHER" id="PTHR10828:SF38">
    <property type="entry name" value="ARSENICAL-RESISTANCE PROTEIN 2-RELATED"/>
    <property type="match status" value="1"/>
</dbReference>